<dbReference type="GO" id="GO:0005737">
    <property type="term" value="C:cytoplasm"/>
    <property type="evidence" value="ECO:0007669"/>
    <property type="project" value="UniProtKB-ARBA"/>
</dbReference>
<evidence type="ECO:0000256" key="4">
    <source>
        <dbReference type="ARBA" id="ARBA00023136"/>
    </source>
</evidence>
<dbReference type="EMBL" id="DWYG01000111">
    <property type="protein sequence ID" value="HJB42163.1"/>
    <property type="molecule type" value="Genomic_DNA"/>
</dbReference>
<accession>A0A9D2M792</accession>
<dbReference type="Proteomes" id="UP000886803">
    <property type="component" value="Unassembled WGS sequence"/>
</dbReference>
<keyword evidence="4" id="KW-0472">Membrane</keyword>
<dbReference type="GO" id="GO:0070273">
    <property type="term" value="F:phosphatidylinositol-4-phosphate binding"/>
    <property type="evidence" value="ECO:0007669"/>
    <property type="project" value="InterPro"/>
</dbReference>
<keyword evidence="2" id="KW-0333">Golgi apparatus</keyword>
<dbReference type="InterPro" id="IPR008628">
    <property type="entry name" value="GPP34-like"/>
</dbReference>
<reference evidence="5" key="2">
    <citation type="submission" date="2021-04" db="EMBL/GenBank/DDBJ databases">
        <authorList>
            <person name="Gilroy R."/>
        </authorList>
    </citation>
    <scope>NUCLEOTIDE SEQUENCE</scope>
    <source>
        <strain evidence="5">ChiBcec8-13705</strain>
    </source>
</reference>
<dbReference type="AlphaFoldDB" id="A0A9D2M792"/>
<dbReference type="Gene3D" id="1.10.3630.10">
    <property type="entry name" value="yeast vps74-n-term truncation variant domain like"/>
    <property type="match status" value="1"/>
</dbReference>
<keyword evidence="3" id="KW-0446">Lipid-binding</keyword>
<evidence type="ECO:0000256" key="2">
    <source>
        <dbReference type="ARBA" id="ARBA00023034"/>
    </source>
</evidence>
<proteinExistence type="predicted"/>
<dbReference type="InterPro" id="IPR038261">
    <property type="entry name" value="GPP34-like_sf"/>
</dbReference>
<sequence length="219" mass="23835">MKDMTLTQSYFVCAVGRRGQLPGLSVERQVCLLGAGLLELALAGCITLGKNTAAVCAPLPAGCACLHPLYSDLDCGKPVKIEKLLEEYTYSLSDRRLNALAGAVGNALVSAGLAKEARGGLFGGKTRYIPQDEAINRVVDMMRAELLEEGEYSDEAAALGVLLDKGNCMKEYFSKFEQRQLRGRLRTLSQTEAGRRVQQMMDYVYNMIAVSTALIAVYH</sequence>
<evidence type="ECO:0000313" key="6">
    <source>
        <dbReference type="Proteomes" id="UP000886803"/>
    </source>
</evidence>
<evidence type="ECO:0000256" key="3">
    <source>
        <dbReference type="ARBA" id="ARBA00023121"/>
    </source>
</evidence>
<dbReference type="GO" id="GO:0012505">
    <property type="term" value="C:endomembrane system"/>
    <property type="evidence" value="ECO:0007669"/>
    <property type="project" value="UniProtKB-ARBA"/>
</dbReference>
<evidence type="ECO:0000256" key="1">
    <source>
        <dbReference type="ARBA" id="ARBA00004255"/>
    </source>
</evidence>
<dbReference type="Pfam" id="PF05719">
    <property type="entry name" value="GPP34"/>
    <property type="match status" value="1"/>
</dbReference>
<gene>
    <name evidence="5" type="ORF">H9945_06655</name>
</gene>
<reference evidence="5" key="1">
    <citation type="journal article" date="2021" name="PeerJ">
        <title>Extensive microbial diversity within the chicken gut microbiome revealed by metagenomics and culture.</title>
        <authorList>
            <person name="Gilroy R."/>
            <person name="Ravi A."/>
            <person name="Getino M."/>
            <person name="Pursley I."/>
            <person name="Horton D.L."/>
            <person name="Alikhan N.F."/>
            <person name="Baker D."/>
            <person name="Gharbi K."/>
            <person name="Hall N."/>
            <person name="Watson M."/>
            <person name="Adriaenssens E.M."/>
            <person name="Foster-Nyarko E."/>
            <person name="Jarju S."/>
            <person name="Secka A."/>
            <person name="Antonio M."/>
            <person name="Oren A."/>
            <person name="Chaudhuri R.R."/>
            <person name="La Ragione R."/>
            <person name="Hildebrand F."/>
            <person name="Pallen M.J."/>
        </authorList>
    </citation>
    <scope>NUCLEOTIDE SEQUENCE</scope>
    <source>
        <strain evidence="5">ChiBcec8-13705</strain>
    </source>
</reference>
<evidence type="ECO:0000313" key="5">
    <source>
        <dbReference type="EMBL" id="HJB42163.1"/>
    </source>
</evidence>
<comment type="caution">
    <text evidence="5">The sequence shown here is derived from an EMBL/GenBank/DDBJ whole genome shotgun (WGS) entry which is preliminary data.</text>
</comment>
<name>A0A9D2M792_9FIRM</name>
<organism evidence="5 6">
    <name type="scientific">Candidatus Gemmiger avicola</name>
    <dbReference type="NCBI Taxonomy" id="2838605"/>
    <lineage>
        <taxon>Bacteria</taxon>
        <taxon>Bacillati</taxon>
        <taxon>Bacillota</taxon>
        <taxon>Clostridia</taxon>
        <taxon>Eubacteriales</taxon>
        <taxon>Gemmiger</taxon>
    </lineage>
</organism>
<comment type="subcellular location">
    <subcellularLocation>
        <location evidence="1">Golgi apparatus membrane</location>
        <topology evidence="1">Peripheral membrane protein</topology>
        <orientation evidence="1">Cytoplasmic side</orientation>
    </subcellularLocation>
</comment>
<protein>
    <submittedName>
        <fullName evidence="5">GPP34 family phosphoprotein</fullName>
    </submittedName>
</protein>